<sequence length="580" mass="65184">MSHLRLSSVAALVWVFVSGALPVVQAQVLDEVPRDVTVSEFFVLLQSESELSETAERRDPSVPMQNGVTIQMVEADPLESPAESDEASRDSANGDRLTLADVVASLYRAYPEIARARQQPIVATGELTQAYGSFDTKLYGNTISEPLGNYENYRNGIGVARQTWWGSYLAAGYRIGRGHFQPWYKERQTDEAGEFKLAFVHPLLQGRAIDTNRLAVFQASLARQAADPIIQQAILDTSRDAMGIYWQWVAAGAVLEAQRELLQIAEKRGKQFEAGFEADKFAEIDLILNQQLIAERRAKVLETEQKYRQIAFKLSLYLRDEMGQPMVPSDNWLPDHFPETQLPESNFDQDLAAALMRRPEPQLLQLELRGVELERRVACNDLLPRVDFIAEASQDIGKAATKSDDKSEFELVIGLQGEMPIQRRKARGKIQSTTAKMVQINEKLRLQRDKIGAELMTAYNALVLAKQMVEQNEISLRAAFETLDRYRFAFDRGKIDLIYLNLLESKANETEIKLVEAQQFWFAALADMQAALGLDPLDQAMAVSALPDSTRPGPGDLPKPKNLEETQLQKDWELHSKAAE</sequence>
<dbReference type="Gene3D" id="1.20.1600.10">
    <property type="entry name" value="Outer membrane efflux proteins (OEP)"/>
    <property type="match status" value="1"/>
</dbReference>
<dbReference type="SUPFAM" id="SSF56954">
    <property type="entry name" value="Outer membrane efflux proteins (OEP)"/>
    <property type="match status" value="1"/>
</dbReference>
<evidence type="ECO:0000256" key="2">
    <source>
        <dbReference type="ARBA" id="ARBA00022452"/>
    </source>
</evidence>
<evidence type="ECO:0000313" key="8">
    <source>
        <dbReference type="Proteomes" id="UP000319143"/>
    </source>
</evidence>
<proteinExistence type="predicted"/>
<reference evidence="7 8" key="1">
    <citation type="submission" date="2019-02" db="EMBL/GenBank/DDBJ databases">
        <title>Deep-cultivation of Planctomycetes and their phenomic and genomic characterization uncovers novel biology.</title>
        <authorList>
            <person name="Wiegand S."/>
            <person name="Jogler M."/>
            <person name="Boedeker C."/>
            <person name="Pinto D."/>
            <person name="Vollmers J."/>
            <person name="Rivas-Marin E."/>
            <person name="Kohn T."/>
            <person name="Peeters S.H."/>
            <person name="Heuer A."/>
            <person name="Rast P."/>
            <person name="Oberbeckmann S."/>
            <person name="Bunk B."/>
            <person name="Jeske O."/>
            <person name="Meyerdierks A."/>
            <person name="Storesund J.E."/>
            <person name="Kallscheuer N."/>
            <person name="Luecker S."/>
            <person name="Lage O.M."/>
            <person name="Pohl T."/>
            <person name="Merkel B.J."/>
            <person name="Hornburger P."/>
            <person name="Mueller R.-W."/>
            <person name="Bruemmer F."/>
            <person name="Labrenz M."/>
            <person name="Spormann A.M."/>
            <person name="Op Den Camp H."/>
            <person name="Overmann J."/>
            <person name="Amann R."/>
            <person name="Jetten M.S.M."/>
            <person name="Mascher T."/>
            <person name="Medema M.H."/>
            <person name="Devos D.P."/>
            <person name="Kaster A.-K."/>
            <person name="Ovreas L."/>
            <person name="Rohde M."/>
            <person name="Galperin M.Y."/>
            <person name="Jogler C."/>
        </authorList>
    </citation>
    <scope>NUCLEOTIDE SEQUENCE [LARGE SCALE GENOMIC DNA]</scope>
    <source>
        <strain evidence="7 8">Poly41</strain>
    </source>
</reference>
<keyword evidence="5" id="KW-0998">Cell outer membrane</keyword>
<dbReference type="Proteomes" id="UP000319143">
    <property type="component" value="Unassembled WGS sequence"/>
</dbReference>
<protein>
    <submittedName>
        <fullName evidence="7">Outer membrane efflux protein</fullName>
    </submittedName>
</protein>
<keyword evidence="2" id="KW-1134">Transmembrane beta strand</keyword>
<feature type="compositionally biased region" description="Basic and acidic residues" evidence="6">
    <location>
        <begin position="558"/>
        <end position="580"/>
    </location>
</feature>
<dbReference type="OrthoDB" id="581172at2"/>
<feature type="region of interest" description="Disordered" evidence="6">
    <location>
        <begin position="546"/>
        <end position="580"/>
    </location>
</feature>
<organism evidence="7 8">
    <name type="scientific">Novipirellula artificiosorum</name>
    <dbReference type="NCBI Taxonomy" id="2528016"/>
    <lineage>
        <taxon>Bacteria</taxon>
        <taxon>Pseudomonadati</taxon>
        <taxon>Planctomycetota</taxon>
        <taxon>Planctomycetia</taxon>
        <taxon>Pirellulales</taxon>
        <taxon>Pirellulaceae</taxon>
        <taxon>Novipirellula</taxon>
    </lineage>
</organism>
<dbReference type="GO" id="GO:0015288">
    <property type="term" value="F:porin activity"/>
    <property type="evidence" value="ECO:0007669"/>
    <property type="project" value="TreeGrafter"/>
</dbReference>
<dbReference type="InterPro" id="IPR051906">
    <property type="entry name" value="TolC-like"/>
</dbReference>
<dbReference type="PANTHER" id="PTHR30026:SF21">
    <property type="entry name" value="SLR1270 PROTEIN"/>
    <property type="match status" value="1"/>
</dbReference>
<comment type="caution">
    <text evidence="7">The sequence shown here is derived from an EMBL/GenBank/DDBJ whole genome shotgun (WGS) entry which is preliminary data.</text>
</comment>
<evidence type="ECO:0000256" key="1">
    <source>
        <dbReference type="ARBA" id="ARBA00004442"/>
    </source>
</evidence>
<keyword evidence="8" id="KW-1185">Reference proteome</keyword>
<evidence type="ECO:0000256" key="3">
    <source>
        <dbReference type="ARBA" id="ARBA00022692"/>
    </source>
</evidence>
<dbReference type="EMBL" id="SJPV01000010">
    <property type="protein sequence ID" value="TWU33404.1"/>
    <property type="molecule type" value="Genomic_DNA"/>
</dbReference>
<dbReference type="AlphaFoldDB" id="A0A5C6DC26"/>
<evidence type="ECO:0000313" key="7">
    <source>
        <dbReference type="EMBL" id="TWU33404.1"/>
    </source>
</evidence>
<evidence type="ECO:0000256" key="4">
    <source>
        <dbReference type="ARBA" id="ARBA00023136"/>
    </source>
</evidence>
<dbReference type="PANTHER" id="PTHR30026">
    <property type="entry name" value="OUTER MEMBRANE PROTEIN TOLC"/>
    <property type="match status" value="1"/>
</dbReference>
<dbReference type="GO" id="GO:1990281">
    <property type="term" value="C:efflux pump complex"/>
    <property type="evidence" value="ECO:0007669"/>
    <property type="project" value="TreeGrafter"/>
</dbReference>
<keyword evidence="4" id="KW-0472">Membrane</keyword>
<accession>A0A5C6DC26</accession>
<comment type="subcellular location">
    <subcellularLocation>
        <location evidence="1">Cell outer membrane</location>
    </subcellularLocation>
</comment>
<evidence type="ECO:0000256" key="5">
    <source>
        <dbReference type="ARBA" id="ARBA00023237"/>
    </source>
</evidence>
<dbReference type="GO" id="GO:0009279">
    <property type="term" value="C:cell outer membrane"/>
    <property type="evidence" value="ECO:0007669"/>
    <property type="project" value="UniProtKB-SubCell"/>
</dbReference>
<keyword evidence="3" id="KW-0812">Transmembrane</keyword>
<evidence type="ECO:0000256" key="6">
    <source>
        <dbReference type="SAM" id="MobiDB-lite"/>
    </source>
</evidence>
<name>A0A5C6DC26_9BACT</name>
<dbReference type="GO" id="GO:0015562">
    <property type="term" value="F:efflux transmembrane transporter activity"/>
    <property type="evidence" value="ECO:0007669"/>
    <property type="project" value="InterPro"/>
</dbReference>
<dbReference type="RefSeq" id="WP_146529781.1">
    <property type="nucleotide sequence ID" value="NZ_SJPV01000010.1"/>
</dbReference>
<gene>
    <name evidence="7" type="ORF">Poly41_51580</name>
</gene>